<gene>
    <name evidence="7" type="ORF">HETIRDRAFT_443185</name>
</gene>
<dbReference type="eggNOG" id="KOG1797">
    <property type="taxonomic scope" value="Eukaryota"/>
</dbReference>
<dbReference type="Pfam" id="PF08314">
    <property type="entry name" value="Sec39"/>
    <property type="match status" value="1"/>
</dbReference>
<dbReference type="EMBL" id="KI925454">
    <property type="protein sequence ID" value="ETW87351.1"/>
    <property type="molecule type" value="Genomic_DNA"/>
</dbReference>
<protein>
    <recommendedName>
        <fullName evidence="6">Sec39 domain-containing protein</fullName>
    </recommendedName>
</protein>
<dbReference type="PANTHER" id="PTHR15922">
    <property type="entry name" value="NEUROBLASTOMA-AMPLIFIED SEQUENCE"/>
    <property type="match status" value="1"/>
</dbReference>
<feature type="domain" description="Sec39" evidence="6">
    <location>
        <begin position="180"/>
        <end position="886"/>
    </location>
</feature>
<keyword evidence="3" id="KW-0256">Endoplasmic reticulum</keyword>
<dbReference type="HOGENOM" id="CLU_004262_0_0_1"/>
<dbReference type="GO" id="GO:0070939">
    <property type="term" value="C:Dsl1/NZR complex"/>
    <property type="evidence" value="ECO:0007669"/>
    <property type="project" value="TreeGrafter"/>
</dbReference>
<evidence type="ECO:0000256" key="1">
    <source>
        <dbReference type="ARBA" id="ARBA00004240"/>
    </source>
</evidence>
<accession>W4KQN4</accession>
<dbReference type="GO" id="GO:0000149">
    <property type="term" value="F:SNARE binding"/>
    <property type="evidence" value="ECO:0007669"/>
    <property type="project" value="TreeGrafter"/>
</dbReference>
<feature type="region of interest" description="Disordered" evidence="5">
    <location>
        <begin position="891"/>
        <end position="913"/>
    </location>
</feature>
<proteinExistence type="predicted"/>
<keyword evidence="8" id="KW-1185">Reference proteome</keyword>
<dbReference type="GO" id="GO:0015031">
    <property type="term" value="P:protein transport"/>
    <property type="evidence" value="ECO:0007669"/>
    <property type="project" value="UniProtKB-KW"/>
</dbReference>
<dbReference type="InterPro" id="IPR013244">
    <property type="entry name" value="Sec39_domain"/>
</dbReference>
<dbReference type="AlphaFoldDB" id="W4KQN4"/>
<evidence type="ECO:0000256" key="2">
    <source>
        <dbReference type="ARBA" id="ARBA00022448"/>
    </source>
</evidence>
<dbReference type="STRING" id="747525.W4KQN4"/>
<evidence type="ECO:0000313" key="8">
    <source>
        <dbReference type="Proteomes" id="UP000030671"/>
    </source>
</evidence>
<evidence type="ECO:0000256" key="5">
    <source>
        <dbReference type="SAM" id="MobiDB-lite"/>
    </source>
</evidence>
<evidence type="ECO:0000259" key="6">
    <source>
        <dbReference type="Pfam" id="PF08314"/>
    </source>
</evidence>
<dbReference type="PANTHER" id="PTHR15922:SF2">
    <property type="entry name" value="NBAS SUBUNIT OF NRZ TETHERING COMPLEX"/>
    <property type="match status" value="1"/>
</dbReference>
<evidence type="ECO:0000313" key="7">
    <source>
        <dbReference type="EMBL" id="ETW87351.1"/>
    </source>
</evidence>
<dbReference type="InParanoid" id="W4KQN4"/>
<feature type="compositionally biased region" description="Basic and acidic residues" evidence="5">
    <location>
        <begin position="971"/>
        <end position="983"/>
    </location>
</feature>
<dbReference type="GeneID" id="20675510"/>
<dbReference type="OrthoDB" id="27490at2759"/>
<evidence type="ECO:0000256" key="4">
    <source>
        <dbReference type="ARBA" id="ARBA00022927"/>
    </source>
</evidence>
<keyword evidence="4" id="KW-0653">Protein transport</keyword>
<reference evidence="7 8" key="1">
    <citation type="journal article" date="2012" name="New Phytol.">
        <title>Insight into trade-off between wood decay and parasitism from the genome of a fungal forest pathogen.</title>
        <authorList>
            <person name="Olson A."/>
            <person name="Aerts A."/>
            <person name="Asiegbu F."/>
            <person name="Belbahri L."/>
            <person name="Bouzid O."/>
            <person name="Broberg A."/>
            <person name="Canback B."/>
            <person name="Coutinho P.M."/>
            <person name="Cullen D."/>
            <person name="Dalman K."/>
            <person name="Deflorio G."/>
            <person name="van Diepen L.T."/>
            <person name="Dunand C."/>
            <person name="Duplessis S."/>
            <person name="Durling M."/>
            <person name="Gonthier P."/>
            <person name="Grimwood J."/>
            <person name="Fossdal C.G."/>
            <person name="Hansson D."/>
            <person name="Henrissat B."/>
            <person name="Hietala A."/>
            <person name="Himmelstrand K."/>
            <person name="Hoffmeister D."/>
            <person name="Hogberg N."/>
            <person name="James T.Y."/>
            <person name="Karlsson M."/>
            <person name="Kohler A."/>
            <person name="Kues U."/>
            <person name="Lee Y.H."/>
            <person name="Lin Y.C."/>
            <person name="Lind M."/>
            <person name="Lindquist E."/>
            <person name="Lombard V."/>
            <person name="Lucas S."/>
            <person name="Lunden K."/>
            <person name="Morin E."/>
            <person name="Murat C."/>
            <person name="Park J."/>
            <person name="Raffaello T."/>
            <person name="Rouze P."/>
            <person name="Salamov A."/>
            <person name="Schmutz J."/>
            <person name="Solheim H."/>
            <person name="Stahlberg J."/>
            <person name="Velez H."/>
            <person name="de Vries R.P."/>
            <person name="Wiebenga A."/>
            <person name="Woodward S."/>
            <person name="Yakovlev I."/>
            <person name="Garbelotto M."/>
            <person name="Martin F."/>
            <person name="Grigoriev I.V."/>
            <person name="Stenlid J."/>
        </authorList>
    </citation>
    <scope>NUCLEOTIDE SEQUENCE [LARGE SCALE GENOMIC DNA]</scope>
    <source>
        <strain evidence="7 8">TC 32-1</strain>
    </source>
</reference>
<sequence>MASGSQDLCEKWSSIADHDLTAEHVQSTLKSIKDDLWVVAACVDRILDDVTTQRDLLDLGLERTKSALERGKNVYASADDLAHADDSGAENETLVSYFRDEPADAQICYMRAVLLGRLDRLNTFVELCKEVGDQDEELVDGEWEDDPWGDSDGVEKTEGLPSGKLPLALSSFLVDDLLHSACVLATEQRFSAVRVLFVHCGSYLWPLRFTILDSIPEHVHPSQYLELLPAYDVSHDIEKRFTAKPWREEADWSELVPVQQALTTSGVVHFEIGPHYSFVPPSHPEPLSSSELTSWYDNRVEHVLSSTGMVDVALAVIQHGASQGLPGLDELGEELSLLSRLVYDSRAADEDETEDWTLDRWRAMDPPAVVRAYLAHSTSDNIVMDIRRLVMPYLFVLEARAERSGQPDPSLATRLVNEFILSAPLDIVAAIFEASKPTLSTSQRLIRDDEDMARLALACLYGSDSVNEWPAMSQIFECLPAWDVSPTGEDQADEADTTVTSLGAFVAPTTTRPRCTPADLLVFFKPLPTVSLSRALDILDVHLECGEILSRWSVPTPLRWFLQSANDEAQQRAWATRMARRAGGSEDELDTQGDWEWLLEDMIKLSGTNDAGLRNAFGLLSKTEVLRIFFSGLLSTGKFEIAKVLLRSRKSSLSLEDEVIEEVCLACSREFYDNSTSGNYRFGDMKLAYDCLSVPARSDKIIREQEFIEATSRIASFNVMSRPGIPISPIEVRLTKDRLSLVSRVLSSNSDAYKYTEVILDLVHKLGFRDDITAEVKALAMIADTALQAEDFTRAYETSEAMVKTVLKIRAVIDSSDDPQVQEASEVCWVACFQLGRQPEFPDVQKKLALLARAIELCPASKIVDILAAWRLVESEDLEVRKERIASRRAEAIESGDGGRKRKRSAPSAGAMPSSLATRFQNLHMPDLHIPSPPLVSTPDAAALSNTFSRVAANFPSFAVGGRPLSVGSHETGRSGRNEHEDVSAQASRVLQKGIGWLLGADEGEE</sequence>
<keyword evidence="2" id="KW-0813">Transport</keyword>
<dbReference type="RefSeq" id="XP_009541263.1">
    <property type="nucleotide sequence ID" value="XM_009542968.1"/>
</dbReference>
<comment type="subcellular location">
    <subcellularLocation>
        <location evidence="1">Endoplasmic reticulum</location>
    </subcellularLocation>
</comment>
<organism evidence="7 8">
    <name type="scientific">Heterobasidion irregulare (strain TC 32-1)</name>
    <dbReference type="NCBI Taxonomy" id="747525"/>
    <lineage>
        <taxon>Eukaryota</taxon>
        <taxon>Fungi</taxon>
        <taxon>Dikarya</taxon>
        <taxon>Basidiomycota</taxon>
        <taxon>Agaricomycotina</taxon>
        <taxon>Agaricomycetes</taxon>
        <taxon>Russulales</taxon>
        <taxon>Bondarzewiaceae</taxon>
        <taxon>Heterobasidion</taxon>
        <taxon>Heterobasidion annosum species complex</taxon>
    </lineage>
</organism>
<name>W4KQN4_HETIT</name>
<dbReference type="Proteomes" id="UP000030671">
    <property type="component" value="Unassembled WGS sequence"/>
</dbReference>
<dbReference type="GO" id="GO:0006890">
    <property type="term" value="P:retrograde vesicle-mediated transport, Golgi to endoplasmic reticulum"/>
    <property type="evidence" value="ECO:0007669"/>
    <property type="project" value="InterPro"/>
</dbReference>
<dbReference type="KEGG" id="hir:HETIRDRAFT_443185"/>
<feature type="region of interest" description="Disordered" evidence="5">
    <location>
        <begin position="962"/>
        <end position="985"/>
    </location>
</feature>
<evidence type="ECO:0000256" key="3">
    <source>
        <dbReference type="ARBA" id="ARBA00022824"/>
    </source>
</evidence>